<dbReference type="Proteomes" id="UP000204551">
    <property type="component" value="Chromosome"/>
</dbReference>
<keyword evidence="2" id="KW-0067">ATP-binding</keyword>
<evidence type="ECO:0000313" key="4">
    <source>
        <dbReference type="EMBL" id="ASO04790.1"/>
    </source>
</evidence>
<dbReference type="InterPro" id="IPR040198">
    <property type="entry name" value="Fido_containing"/>
</dbReference>
<dbReference type="PANTHER" id="PTHR13504">
    <property type="entry name" value="FIDO DOMAIN-CONTAINING PROTEIN DDB_G0283145"/>
    <property type="match status" value="1"/>
</dbReference>
<dbReference type="KEGG" id="aalg:AREALGSMS7_01317"/>
<dbReference type="Gene3D" id="1.10.3290.10">
    <property type="entry name" value="Fido-like domain"/>
    <property type="match status" value="1"/>
</dbReference>
<evidence type="ECO:0000256" key="2">
    <source>
        <dbReference type="PIRSR" id="PIRSR640198-2"/>
    </source>
</evidence>
<dbReference type="AlphaFoldDB" id="A0A221UU57"/>
<name>A0A221UU57_9FLAO</name>
<protein>
    <submittedName>
        <fullName evidence="4">Fic/DOC family protein</fullName>
    </submittedName>
</protein>
<sequence length="520" mass="60482">MSSSPHFSTHAPIFQGRKVPEEGVIVGYAAIIQKLGLKVPMPSQIALVCQQNKKYQSEDWNVLPKSYLPDDNGNLTEIEALYKHLVFSLKYEGINLLFFSFLAKHYYEEQLSILVSIEPTGQYSRRIWFLLEWIMQKPLAGKEDLTKKSYVPLLDENLQYAIEGIRSSRHLIINNLPGTPDFCPLIFKTEKLENYISSKLSERENEYLKGIRKDILQRAAAFLLLKDSKASFTIEGESPRSKRAARWGQTIGQAGYSDLSKEEFIRLQQIVIENPRFIDIGFRKKGGFVGEHDRTTGEPIPDHFSARWQDIEKLINGLLETNRLLLSTNMDAVLIAASIAFGFVFIHPLQDGNGRIHRYLIHHILAKKQFSQQGIIFPISASILDHITDYRKVLEAYSHPLLDFIEWKETPDHNVEVINETLDYYRYYNATKQAEFLFDCVNDTIENVIPKEVVYLRKFDAYKRFLEDEYEMPDKMIATLVRFLEQNEGQLSQRARKKEFNQLKDEEIHRIEKKFNEIFK</sequence>
<gene>
    <name evidence="4" type="ORF">AREALGSMS7_01317</name>
</gene>
<dbReference type="eggNOG" id="COG3177">
    <property type="taxonomic scope" value="Bacteria"/>
</dbReference>
<dbReference type="GO" id="GO:0005524">
    <property type="term" value="F:ATP binding"/>
    <property type="evidence" value="ECO:0007669"/>
    <property type="project" value="UniProtKB-KW"/>
</dbReference>
<dbReference type="PROSITE" id="PS51459">
    <property type="entry name" value="FIDO"/>
    <property type="match status" value="1"/>
</dbReference>
<feature type="binding site" evidence="2">
    <location>
        <begin position="351"/>
        <end position="358"/>
    </location>
    <ligand>
        <name>ATP</name>
        <dbReference type="ChEBI" id="CHEBI:30616"/>
    </ligand>
</feature>
<dbReference type="InterPro" id="IPR003812">
    <property type="entry name" value="Fido"/>
</dbReference>
<dbReference type="InterPro" id="IPR036597">
    <property type="entry name" value="Fido-like_dom_sf"/>
</dbReference>
<evidence type="ECO:0000256" key="1">
    <source>
        <dbReference type="PIRSR" id="PIRSR640198-1"/>
    </source>
</evidence>
<dbReference type="RefSeq" id="WP_093977713.1">
    <property type="nucleotide sequence ID" value="NZ_CP022515.1"/>
</dbReference>
<feature type="domain" description="Fido" evidence="3">
    <location>
        <begin position="259"/>
        <end position="410"/>
    </location>
</feature>
<dbReference type="Pfam" id="PF02661">
    <property type="entry name" value="Fic"/>
    <property type="match status" value="1"/>
</dbReference>
<evidence type="ECO:0000259" key="3">
    <source>
        <dbReference type="PROSITE" id="PS51459"/>
    </source>
</evidence>
<feature type="active site" evidence="1">
    <location>
        <position position="347"/>
    </location>
</feature>
<dbReference type="STRING" id="616991.GCA_000733925_04444"/>
<evidence type="ECO:0000313" key="5">
    <source>
        <dbReference type="Proteomes" id="UP000204551"/>
    </source>
</evidence>
<dbReference type="EMBL" id="CP022515">
    <property type="protein sequence ID" value="ASO04790.1"/>
    <property type="molecule type" value="Genomic_DNA"/>
</dbReference>
<dbReference type="SUPFAM" id="SSF140931">
    <property type="entry name" value="Fic-like"/>
    <property type="match status" value="1"/>
</dbReference>
<keyword evidence="2" id="KW-0547">Nucleotide-binding</keyword>
<dbReference type="PANTHER" id="PTHR13504:SF38">
    <property type="entry name" value="FIDO DOMAIN-CONTAINING PROTEIN"/>
    <property type="match status" value="1"/>
</dbReference>
<organism evidence="4 5">
    <name type="scientific">Arenibacter algicola</name>
    <dbReference type="NCBI Taxonomy" id="616991"/>
    <lineage>
        <taxon>Bacteria</taxon>
        <taxon>Pseudomonadati</taxon>
        <taxon>Bacteroidota</taxon>
        <taxon>Flavobacteriia</taxon>
        <taxon>Flavobacteriales</taxon>
        <taxon>Flavobacteriaceae</taxon>
        <taxon>Arenibacter</taxon>
    </lineage>
</organism>
<proteinExistence type="predicted"/>
<reference evidence="4 5" key="1">
    <citation type="submission" date="2017-07" db="EMBL/GenBank/DDBJ databases">
        <title>Genome Sequence of Arenibacter algicola Strain SMS7 Isolated from a culture of the Diatom Skeletonema marinoi.</title>
        <authorList>
            <person name="Topel M."/>
            <person name="Pinder M.I.M."/>
            <person name="Johansson O.N."/>
            <person name="Kourtchenko O."/>
            <person name="Godhe A."/>
            <person name="Clarke A.K."/>
        </authorList>
    </citation>
    <scope>NUCLEOTIDE SEQUENCE [LARGE SCALE GENOMIC DNA]</scope>
    <source>
        <strain evidence="4 5">SMS7</strain>
    </source>
</reference>
<accession>A0A221UU57</accession>